<evidence type="ECO:0000313" key="2">
    <source>
        <dbReference type="Proteomes" id="UP000541181"/>
    </source>
</evidence>
<organism evidence="1 2">
    <name type="scientific">Chunga burmeisteri</name>
    <name type="common">Black-legged seriema</name>
    <dbReference type="NCBI Taxonomy" id="1352770"/>
    <lineage>
        <taxon>Eukaryota</taxon>
        <taxon>Metazoa</taxon>
        <taxon>Chordata</taxon>
        <taxon>Craniata</taxon>
        <taxon>Vertebrata</taxon>
        <taxon>Euteleostomi</taxon>
        <taxon>Archelosauria</taxon>
        <taxon>Archosauria</taxon>
        <taxon>Dinosauria</taxon>
        <taxon>Saurischia</taxon>
        <taxon>Theropoda</taxon>
        <taxon>Coelurosauria</taxon>
        <taxon>Aves</taxon>
        <taxon>Neognathae</taxon>
        <taxon>Neoaves</taxon>
        <taxon>Telluraves</taxon>
        <taxon>Australaves</taxon>
        <taxon>Cariamiformes</taxon>
        <taxon>Cariamidae</taxon>
        <taxon>Chunga</taxon>
    </lineage>
</organism>
<gene>
    <name evidence="1" type="primary">Env1_1</name>
    <name evidence="1" type="ORF">CHUBUR_R16096</name>
</gene>
<dbReference type="Pfam" id="PF00429">
    <property type="entry name" value="TLV_coat"/>
    <property type="match status" value="1"/>
</dbReference>
<proteinExistence type="predicted"/>
<dbReference type="InterPro" id="IPR018154">
    <property type="entry name" value="TLV/ENV_coat_polyprotein"/>
</dbReference>
<dbReference type="Proteomes" id="UP000541181">
    <property type="component" value="Unassembled WGS sequence"/>
</dbReference>
<dbReference type="EMBL" id="VZRC01002026">
    <property type="protein sequence ID" value="NWS65138.1"/>
    <property type="molecule type" value="Genomic_DNA"/>
</dbReference>
<dbReference type="AlphaFoldDB" id="A0A7K5H718"/>
<dbReference type="OrthoDB" id="9306952at2759"/>
<feature type="non-terminal residue" evidence="1">
    <location>
        <position position="1"/>
    </location>
</feature>
<evidence type="ECO:0000313" key="1">
    <source>
        <dbReference type="EMBL" id="NWS65138.1"/>
    </source>
</evidence>
<sequence length="85" mass="9337">TIPDGNPLWKMMQTSYQLLNKTNLNLTEHCWLCYGVKPPFYEAVGVSDIPMRVNEPNPAQCVWNSSAEKPGITLARVVGSGVCVG</sequence>
<feature type="non-terminal residue" evidence="1">
    <location>
        <position position="85"/>
    </location>
</feature>
<comment type="caution">
    <text evidence="1">The sequence shown here is derived from an EMBL/GenBank/DDBJ whole genome shotgun (WGS) entry which is preliminary data.</text>
</comment>
<accession>A0A7K5H718</accession>
<reference evidence="1 2" key="1">
    <citation type="submission" date="2019-09" db="EMBL/GenBank/DDBJ databases">
        <title>Bird 10,000 Genomes (B10K) Project - Family phase.</title>
        <authorList>
            <person name="Zhang G."/>
        </authorList>
    </citation>
    <scope>NUCLEOTIDE SEQUENCE [LARGE SCALE GENOMIC DNA]</scope>
    <source>
        <strain evidence="1">B10K-CU-031-22</strain>
    </source>
</reference>
<keyword evidence="2" id="KW-1185">Reference proteome</keyword>
<name>A0A7K5H718_9AVES</name>
<protein>
    <submittedName>
        <fullName evidence="1">ENV1 protein</fullName>
    </submittedName>
</protein>